<dbReference type="EMBL" id="GL877421">
    <property type="protein sequence ID" value="ELA47257.1"/>
    <property type="molecule type" value="Genomic_DNA"/>
</dbReference>
<evidence type="ECO:0000256" key="1">
    <source>
        <dbReference type="SAM" id="MobiDB-lite"/>
    </source>
</evidence>
<organism evidence="3 4">
    <name type="scientific">Vavraia culicis (isolate floridensis)</name>
    <name type="common">Microsporidian parasite</name>
    <dbReference type="NCBI Taxonomy" id="948595"/>
    <lineage>
        <taxon>Eukaryota</taxon>
        <taxon>Fungi</taxon>
        <taxon>Fungi incertae sedis</taxon>
        <taxon>Microsporidia</taxon>
        <taxon>Pleistophoridae</taxon>
        <taxon>Vavraia</taxon>
    </lineage>
</organism>
<evidence type="ECO:0000313" key="4">
    <source>
        <dbReference type="Proteomes" id="UP000011081"/>
    </source>
</evidence>
<gene>
    <name evidence="3" type="ORF">VCUG_01253</name>
</gene>
<keyword evidence="2" id="KW-0472">Membrane</keyword>
<dbReference type="RefSeq" id="XP_008074272.1">
    <property type="nucleotide sequence ID" value="XM_008076081.1"/>
</dbReference>
<feature type="transmembrane region" description="Helical" evidence="2">
    <location>
        <begin position="51"/>
        <end position="76"/>
    </location>
</feature>
<dbReference type="GeneID" id="19879133"/>
<reference evidence="4" key="1">
    <citation type="submission" date="2011-03" db="EMBL/GenBank/DDBJ databases">
        <title>The genome sequence of Vavraia culicis strain floridensis.</title>
        <authorList>
            <consortium name="The Broad Institute Genome Sequencing Platform"/>
            <person name="Cuomo C."/>
            <person name="Becnel J."/>
            <person name="Sanscrainte N."/>
            <person name="Young S.K."/>
            <person name="Zeng Q."/>
            <person name="Gargeya S."/>
            <person name="Fitzgerald M."/>
            <person name="Haas B."/>
            <person name="Abouelleil A."/>
            <person name="Alvarado L."/>
            <person name="Arachchi H.M."/>
            <person name="Berlin A."/>
            <person name="Chapman S.B."/>
            <person name="Gearin G."/>
            <person name="Goldberg J."/>
            <person name="Griggs A."/>
            <person name="Gujja S."/>
            <person name="Hansen M."/>
            <person name="Heiman D."/>
            <person name="Howarth C."/>
            <person name="Larimer J."/>
            <person name="Lui A."/>
            <person name="MacDonald P.J.P."/>
            <person name="McCowen C."/>
            <person name="Montmayeur A."/>
            <person name="Murphy C."/>
            <person name="Neiman D."/>
            <person name="Pearson M."/>
            <person name="Priest M."/>
            <person name="Roberts A."/>
            <person name="Saif S."/>
            <person name="Shea T."/>
            <person name="Sisk P."/>
            <person name="Stolte C."/>
            <person name="Sykes S."/>
            <person name="Wortman J."/>
            <person name="Nusbaum C."/>
            <person name="Birren B."/>
        </authorList>
    </citation>
    <scope>NUCLEOTIDE SEQUENCE [LARGE SCALE GENOMIC DNA]</scope>
    <source>
        <strain evidence="4">floridensis</strain>
    </source>
</reference>
<proteinExistence type="predicted"/>
<sequence>MLLTNNALPSNVVQTNSSLSLLQGLMNYLWQASSSQDRTGITYKIDRTDQIFLLIVCVIAGLCSIIIMVVVFNHYILDFVRVNTRRLKRSRMPIKDWLFEAECQDKESTNETTIRKIVNANINSSGEYPGANPLTQSTRIGPEIRQISNRCKTLATENEQWETMSGLSFEPIIIGSDKEVKILASSQNNHENTNTQNINELKLEEAAHKTVKLHSKKERDFKRNDRIKRLLTTKNQIIEQEAWFNGKQETEAIVEHQNMNGEAFIAEEQKVGIIKKQRIDLKERNEMQHKKWLSQRNEKLVLSPTIDVISGHKLDQMGIHEKVELFLKSQSGGNPTKKGIAKSKATSEYK</sequence>
<dbReference type="InParanoid" id="L2GV67"/>
<accession>L2GV67</accession>
<dbReference type="AlphaFoldDB" id="L2GV67"/>
<name>L2GV67_VAVCU</name>
<keyword evidence="2" id="KW-1133">Transmembrane helix</keyword>
<keyword evidence="4" id="KW-1185">Reference proteome</keyword>
<feature type="region of interest" description="Disordered" evidence="1">
    <location>
        <begin position="330"/>
        <end position="350"/>
    </location>
</feature>
<keyword evidence="2" id="KW-0812">Transmembrane</keyword>
<dbReference type="Proteomes" id="UP000011081">
    <property type="component" value="Unassembled WGS sequence"/>
</dbReference>
<dbReference type="VEuPathDB" id="MicrosporidiaDB:VCUG_01253"/>
<evidence type="ECO:0000313" key="3">
    <source>
        <dbReference type="EMBL" id="ELA47257.1"/>
    </source>
</evidence>
<evidence type="ECO:0000256" key="2">
    <source>
        <dbReference type="SAM" id="Phobius"/>
    </source>
</evidence>
<protein>
    <submittedName>
        <fullName evidence="3">Uncharacterized protein</fullName>
    </submittedName>
</protein>
<dbReference type="HOGENOM" id="CLU_792734_0_0_1"/>